<dbReference type="Pfam" id="PF01740">
    <property type="entry name" value="STAS"/>
    <property type="match status" value="1"/>
</dbReference>
<dbReference type="RefSeq" id="WP_358287071.1">
    <property type="nucleotide sequence ID" value="NZ_JBEYGJ010000029.1"/>
</dbReference>
<comment type="caution">
    <text evidence="3">The sequence shown here is derived from an EMBL/GenBank/DDBJ whole genome shotgun (WGS) entry which is preliminary data.</text>
</comment>
<dbReference type="PANTHER" id="PTHR33745">
    <property type="entry name" value="RSBT ANTAGONIST PROTEIN RSBS-RELATED"/>
    <property type="match status" value="1"/>
</dbReference>
<keyword evidence="1" id="KW-0597">Phosphoprotein</keyword>
<dbReference type="SUPFAM" id="SSF52091">
    <property type="entry name" value="SpoIIaa-like"/>
    <property type="match status" value="1"/>
</dbReference>
<evidence type="ECO:0000259" key="2">
    <source>
        <dbReference type="PROSITE" id="PS50801"/>
    </source>
</evidence>
<dbReference type="Proteomes" id="UP001601288">
    <property type="component" value="Unassembled WGS sequence"/>
</dbReference>
<reference evidence="3 4" key="1">
    <citation type="submission" date="2024-10" db="EMBL/GenBank/DDBJ databases">
        <title>The Natural Products Discovery Center: Release of the First 8490 Sequenced Strains for Exploring Actinobacteria Biosynthetic Diversity.</title>
        <authorList>
            <person name="Kalkreuter E."/>
            <person name="Kautsar S.A."/>
            <person name="Yang D."/>
            <person name="Bader C.D."/>
            <person name="Teijaro C.N."/>
            <person name="Fluegel L."/>
            <person name="Davis C.M."/>
            <person name="Simpson J.R."/>
            <person name="Lauterbach L."/>
            <person name="Steele A.D."/>
            <person name="Gui C."/>
            <person name="Meng S."/>
            <person name="Li G."/>
            <person name="Viehrig K."/>
            <person name="Ye F."/>
            <person name="Su P."/>
            <person name="Kiefer A.F."/>
            <person name="Nichols A."/>
            <person name="Cepeda A.J."/>
            <person name="Yan W."/>
            <person name="Fan B."/>
            <person name="Jiang Y."/>
            <person name="Adhikari A."/>
            <person name="Zheng C.-J."/>
            <person name="Schuster L."/>
            <person name="Cowan T.M."/>
            <person name="Smanski M.J."/>
            <person name="Chevrette M.G."/>
            <person name="De Carvalho L.P.S."/>
            <person name="Shen B."/>
        </authorList>
    </citation>
    <scope>NUCLEOTIDE SEQUENCE [LARGE SCALE GENOMIC DNA]</scope>
    <source>
        <strain evidence="3 4">NPDC007066</strain>
    </source>
</reference>
<name>A0ABW6LQ62_9ACTN</name>
<dbReference type="EMBL" id="JBIAFP010000029">
    <property type="protein sequence ID" value="MFE9229946.1"/>
    <property type="molecule type" value="Genomic_DNA"/>
</dbReference>
<dbReference type="InterPro" id="IPR036513">
    <property type="entry name" value="STAS_dom_sf"/>
</dbReference>
<evidence type="ECO:0000313" key="4">
    <source>
        <dbReference type="Proteomes" id="UP001601288"/>
    </source>
</evidence>
<accession>A0ABW6LQ62</accession>
<dbReference type="Gene3D" id="3.30.750.24">
    <property type="entry name" value="STAS domain"/>
    <property type="match status" value="1"/>
</dbReference>
<dbReference type="InterPro" id="IPR002645">
    <property type="entry name" value="STAS_dom"/>
</dbReference>
<protein>
    <submittedName>
        <fullName evidence="3">STAS domain-containing protein</fullName>
    </submittedName>
</protein>
<dbReference type="PROSITE" id="PS50801">
    <property type="entry name" value="STAS"/>
    <property type="match status" value="1"/>
</dbReference>
<feature type="domain" description="STAS" evidence="2">
    <location>
        <begin position="171"/>
        <end position="282"/>
    </location>
</feature>
<keyword evidence="4" id="KW-1185">Reference proteome</keyword>
<gene>
    <name evidence="3" type="ORF">ACFYM3_36275</name>
</gene>
<evidence type="ECO:0000313" key="3">
    <source>
        <dbReference type="EMBL" id="MFE9229946.1"/>
    </source>
</evidence>
<proteinExistence type="predicted"/>
<evidence type="ECO:0000256" key="1">
    <source>
        <dbReference type="ARBA" id="ARBA00022553"/>
    </source>
</evidence>
<dbReference type="InterPro" id="IPR051932">
    <property type="entry name" value="Bact_StressResp_Reg"/>
</dbReference>
<organism evidence="3 4">
    <name type="scientific">Streptomyces massasporeus</name>
    <dbReference type="NCBI Taxonomy" id="67324"/>
    <lineage>
        <taxon>Bacteria</taxon>
        <taxon>Bacillati</taxon>
        <taxon>Actinomycetota</taxon>
        <taxon>Actinomycetes</taxon>
        <taxon>Kitasatosporales</taxon>
        <taxon>Streptomycetaceae</taxon>
        <taxon>Streptomyces</taxon>
    </lineage>
</organism>
<dbReference type="PANTHER" id="PTHR33745:SF3">
    <property type="entry name" value="RSBT CO-ANTAGONIST PROTEIN RSBRC"/>
    <property type="match status" value="1"/>
</dbReference>
<dbReference type="CDD" id="cd07041">
    <property type="entry name" value="STAS_RsbR_RsbS_like"/>
    <property type="match status" value="1"/>
</dbReference>
<sequence length="305" mass="32314">MQVSVSEENPEQEPAAYQVSAFLERRREQIAQRWADAALFRTVFTVSRDEAVEAGRAVTAALAAVAASGRLDDVRASGFEAVRDQLGRMAASRARTGTDPDGVATEVAALREPVTELLRAEFPEPYAPEAQEAVVALTVLMGTLRLVVLETTVSAGEELIARQREQLHEVATPVIKLWESTVAVPLIGTLDSARSQVVMESLLDAIVAERARYAILDITGVPTVDSLVAQHLMKTVAAARLMGAECIVSGIRPAIAQTIVHLGIDLGTVLTRSSLADALAYALSEQGVEIAPLRAAGAAADAGAR</sequence>